<proteinExistence type="inferred from homology"/>
<dbReference type="PANTHER" id="PTHR13799:SF13">
    <property type="entry name" value="NIF3-LIKE PROTEIN 1"/>
    <property type="match status" value="1"/>
</dbReference>
<dbReference type="SUPFAM" id="SSF102705">
    <property type="entry name" value="NIF3 (NGG1p interacting factor 3)-like"/>
    <property type="match status" value="1"/>
</dbReference>
<reference evidence="4" key="1">
    <citation type="journal article" date="2010" name="Science">
        <title>Plasticity of animal genome architecture unmasked by rapid evolution of a pelagic tunicate.</title>
        <authorList>
            <person name="Denoeud F."/>
            <person name="Henriet S."/>
            <person name="Mungpakdee S."/>
            <person name="Aury J.M."/>
            <person name="Da Silva C."/>
            <person name="Brinkmann H."/>
            <person name="Mikhaleva J."/>
            <person name="Olsen L.C."/>
            <person name="Jubin C."/>
            <person name="Canestro C."/>
            <person name="Bouquet J.M."/>
            <person name="Danks G."/>
            <person name="Poulain J."/>
            <person name="Campsteijn C."/>
            <person name="Adamski M."/>
            <person name="Cross I."/>
            <person name="Yadetie F."/>
            <person name="Muffato M."/>
            <person name="Louis A."/>
            <person name="Butcher S."/>
            <person name="Tsagkogeorga G."/>
            <person name="Konrad A."/>
            <person name="Singh S."/>
            <person name="Jensen M.F."/>
            <person name="Cong E.H."/>
            <person name="Eikeseth-Otteraa H."/>
            <person name="Noel B."/>
            <person name="Anthouard V."/>
            <person name="Porcel B.M."/>
            <person name="Kachouri-Lafond R."/>
            <person name="Nishino A."/>
            <person name="Ugolini M."/>
            <person name="Chourrout P."/>
            <person name="Nishida H."/>
            <person name="Aasland R."/>
            <person name="Huzurbazar S."/>
            <person name="Westhof E."/>
            <person name="Delsuc F."/>
            <person name="Lehrach H."/>
            <person name="Reinhardt R."/>
            <person name="Weissenbach J."/>
            <person name="Roy S.W."/>
            <person name="Artiguenave F."/>
            <person name="Postlethwait J.H."/>
            <person name="Manak J.R."/>
            <person name="Thompson E.M."/>
            <person name="Jaillon O."/>
            <person name="Du Pasquier L."/>
            <person name="Boudinot P."/>
            <person name="Liberles D.A."/>
            <person name="Volff J.N."/>
            <person name="Philippe H."/>
            <person name="Lenhard B."/>
            <person name="Roest Crollius H."/>
            <person name="Wincker P."/>
            <person name="Chourrout D."/>
        </authorList>
    </citation>
    <scope>NUCLEOTIDE SEQUENCE [LARGE SCALE GENOMIC DNA]</scope>
</reference>
<dbReference type="InParanoid" id="E4XBT5"/>
<feature type="binding site" evidence="3">
    <location>
        <position position="298"/>
    </location>
    <ligand>
        <name>a divalent metal cation</name>
        <dbReference type="ChEBI" id="CHEBI:60240"/>
        <label>1</label>
    </ligand>
</feature>
<dbReference type="FunCoup" id="E4XBT5">
    <property type="interactions" value="504"/>
</dbReference>
<evidence type="ECO:0000256" key="2">
    <source>
        <dbReference type="ARBA" id="ARBA00019069"/>
    </source>
</evidence>
<evidence type="ECO:0000256" key="3">
    <source>
        <dbReference type="PIRSR" id="PIRSR602678-1"/>
    </source>
</evidence>
<dbReference type="PANTHER" id="PTHR13799">
    <property type="entry name" value="NGG1 INTERACTING FACTOR 3"/>
    <property type="match status" value="1"/>
</dbReference>
<dbReference type="NCBIfam" id="TIGR00486">
    <property type="entry name" value="YbgI_SA1388"/>
    <property type="match status" value="1"/>
</dbReference>
<dbReference type="OrthoDB" id="3345469at2759"/>
<feature type="binding site" evidence="3">
    <location>
        <position position="103"/>
    </location>
    <ligand>
        <name>a divalent metal cation</name>
        <dbReference type="ChEBI" id="CHEBI:60240"/>
        <label>1</label>
    </ligand>
</feature>
<dbReference type="GO" id="GO:0005739">
    <property type="term" value="C:mitochondrion"/>
    <property type="evidence" value="ECO:0007669"/>
    <property type="project" value="TreeGrafter"/>
</dbReference>
<dbReference type="GO" id="GO:0046872">
    <property type="term" value="F:metal ion binding"/>
    <property type="evidence" value="ECO:0007669"/>
    <property type="project" value="UniProtKB-KW"/>
</dbReference>
<sequence length="335" mass="37537">MKLRAFCDVLEKLAPTRYAAKWDNVGLLLEPADCFVERVLLTNDLTSRVMKEAVDFKANIIISYHPPLFREFKRISQDNWKDRIVTECLKHNIAIYSPHTAHDAWAEGVNAWLIEGIIGHSNHSPISPTIDSRETYEISGKVAESVNRKSFRKHFNKTKISDSGDISGRIFKRDLPKLSEKYLSEIENFQLLCLGSLPVVGTGMGRKGELAEQMKLNDIVDITKKHLKLANLRLVTANDKTSEDMVSTVAVCAGSGASVLSHAGKVDLWITGEMGHHEALDAHENNTSVILAEHSNTERGFLESFKAKLMDNEQIKKRDIQFVVSDVDSDPIKVV</sequence>
<evidence type="ECO:0000313" key="5">
    <source>
        <dbReference type="Proteomes" id="UP000001307"/>
    </source>
</evidence>
<organism evidence="4">
    <name type="scientific">Oikopleura dioica</name>
    <name type="common">Tunicate</name>
    <dbReference type="NCBI Taxonomy" id="34765"/>
    <lineage>
        <taxon>Eukaryota</taxon>
        <taxon>Metazoa</taxon>
        <taxon>Chordata</taxon>
        <taxon>Tunicata</taxon>
        <taxon>Appendicularia</taxon>
        <taxon>Copelata</taxon>
        <taxon>Oikopleuridae</taxon>
        <taxon>Oikopleura</taxon>
    </lineage>
</organism>
<dbReference type="Pfam" id="PF01784">
    <property type="entry name" value="DUF34_NIF3"/>
    <property type="match status" value="1"/>
</dbReference>
<dbReference type="InterPro" id="IPR017221">
    <property type="entry name" value="DUF34/NIF3_bac"/>
</dbReference>
<feature type="binding site" evidence="3">
    <location>
        <position position="65"/>
    </location>
    <ligand>
        <name>a divalent metal cation</name>
        <dbReference type="ChEBI" id="CHEBI:60240"/>
        <label>1</label>
    </ligand>
</feature>
<dbReference type="FunFam" id="3.40.1390.30:FF:000001">
    <property type="entry name" value="GTP cyclohydrolase 1 type 2"/>
    <property type="match status" value="1"/>
</dbReference>
<protein>
    <recommendedName>
        <fullName evidence="2">NIF3-like protein 1</fullName>
    </recommendedName>
</protein>
<dbReference type="InterPro" id="IPR002678">
    <property type="entry name" value="DUF34/NIF3"/>
</dbReference>
<evidence type="ECO:0000313" key="4">
    <source>
        <dbReference type="EMBL" id="CBY09060.1"/>
    </source>
</evidence>
<dbReference type="InterPro" id="IPR036069">
    <property type="entry name" value="DUF34/NIF3_sf"/>
</dbReference>
<gene>
    <name evidence="4" type="ORF">GSOID_T00006592001</name>
</gene>
<comment type="similarity">
    <text evidence="1">Belongs to the GTP cyclohydrolase I type 2/NIF3 family.</text>
</comment>
<keyword evidence="3" id="KW-0479">Metal-binding</keyword>
<dbReference type="EMBL" id="FN653034">
    <property type="protein sequence ID" value="CBY09060.1"/>
    <property type="molecule type" value="Genomic_DNA"/>
</dbReference>
<feature type="binding site" evidence="3">
    <location>
        <position position="294"/>
    </location>
    <ligand>
        <name>a divalent metal cation</name>
        <dbReference type="ChEBI" id="CHEBI:60240"/>
        <label>1</label>
    </ligand>
</feature>
<name>E4XBT5_OIKDI</name>
<keyword evidence="5" id="KW-1185">Reference proteome</keyword>
<evidence type="ECO:0000256" key="1">
    <source>
        <dbReference type="ARBA" id="ARBA00006964"/>
    </source>
</evidence>
<dbReference type="AlphaFoldDB" id="E4XBT5"/>
<dbReference type="Proteomes" id="UP000001307">
    <property type="component" value="Unassembled WGS sequence"/>
</dbReference>
<dbReference type="Gene3D" id="3.40.1390.30">
    <property type="entry name" value="NIF3 (NGG1p interacting factor 3)-like"/>
    <property type="match status" value="2"/>
</dbReference>
<accession>E4XBT5</accession>
<dbReference type="PIRSF" id="PIRSF037489">
    <property type="entry name" value="UCP037489_NIF3_YqfO"/>
    <property type="match status" value="1"/>
</dbReference>